<evidence type="ECO:0000313" key="13">
    <source>
        <dbReference type="Proteomes" id="UP001210925"/>
    </source>
</evidence>
<feature type="domain" description="GTF3C1 extended winged-helix" evidence="10">
    <location>
        <begin position="322"/>
        <end position="417"/>
    </location>
</feature>
<dbReference type="GO" id="GO:0006384">
    <property type="term" value="P:transcription initiation at RNA polymerase III promoter"/>
    <property type="evidence" value="ECO:0007669"/>
    <property type="project" value="InterPro"/>
</dbReference>
<keyword evidence="3" id="KW-0238">DNA-binding</keyword>
<gene>
    <name evidence="12" type="ORF">HK103_007417</name>
</gene>
<accession>A0AAD5Y5P5</accession>
<dbReference type="EMBL" id="JADGKB010000009">
    <property type="protein sequence ID" value="KAJ3260854.1"/>
    <property type="molecule type" value="Genomic_DNA"/>
</dbReference>
<dbReference type="InterPro" id="IPR056467">
    <property type="entry name" value="eWH_GTF3C1"/>
</dbReference>
<dbReference type="PANTHER" id="PTHR15180:SF1">
    <property type="entry name" value="GENERAL TRANSCRIPTION FACTOR 3C POLYPEPTIDE 1"/>
    <property type="match status" value="1"/>
</dbReference>
<dbReference type="Pfam" id="PF04182">
    <property type="entry name" value="B-block_TFIIIC"/>
    <property type="match status" value="1"/>
</dbReference>
<feature type="domain" description="Transcription factor tau subunit sfc3/Tfc3 C-terminal" evidence="9">
    <location>
        <begin position="735"/>
        <end position="1051"/>
    </location>
</feature>
<feature type="coiled-coil region" evidence="6">
    <location>
        <begin position="331"/>
        <end position="358"/>
    </location>
</feature>
<dbReference type="InterPro" id="IPR046488">
    <property type="entry name" value="Sfc3/Tfc3_C"/>
</dbReference>
<dbReference type="InterPro" id="IPR056064">
    <property type="entry name" value="DUF7647"/>
</dbReference>
<dbReference type="GO" id="GO:0003677">
    <property type="term" value="F:DNA binding"/>
    <property type="evidence" value="ECO:0007669"/>
    <property type="project" value="UniProtKB-KW"/>
</dbReference>
<dbReference type="InterPro" id="IPR036390">
    <property type="entry name" value="WH_DNA-bd_sf"/>
</dbReference>
<dbReference type="InterPro" id="IPR044210">
    <property type="entry name" value="Tfc3-like"/>
</dbReference>
<feature type="domain" description="B-block binding subunit of TFIIIC" evidence="8">
    <location>
        <begin position="72"/>
        <end position="136"/>
    </location>
</feature>
<comment type="subcellular location">
    <subcellularLocation>
        <location evidence="1">Nucleus</location>
    </subcellularLocation>
</comment>
<dbReference type="GO" id="GO:0000127">
    <property type="term" value="C:transcription factor TFIIIC complex"/>
    <property type="evidence" value="ECO:0007669"/>
    <property type="project" value="InterPro"/>
</dbReference>
<sequence>MDQVLQFAINEISVNGPEGLITPLEDNTKDYILGLLRKIKSVKFDGKLYCENDEITGHLKYSNINWDTPVLKILKFIQRRREKGATQIEISHHFEMDPKTTFHHLKILSTTDLIQKISVLASGSRTNLFIHKRFSTNQIDHNLAITKDQINNMLTILKESTNQTLKCQDLMVLVGIEYLEFIAVSNQKNGLDKCVRLLEYPYVEKKNKPIMVQNTTIGLKQNLAFDVQLYLLIKKNNNSGMTIKDICHYFPTIPKKKIVNEIHRLEGKTKGLKYLKAVQENVGKSSRFVYFINVELPWADEYVDAPLPLQTPRKISKIAKIKQYILSILETERVHDANQILEDKINELAREWDHLEHRIDRKTIRKAINLLELDNEVKTFNLAVPIPNGNIIQKNIITLPNYNLEHPLVKNQIELYKQNYFRPSASKPIVIENMEIDRIETPKKPDLDDSPNWKEFAKKYGFIGPKNKRAKLLHQWLLDQNRDIIETSWIFNQLTLGLALQIVGQTRQSDELDEYLINQEVKLVKLCDLPQNIKNLKFNKSRFRYILYELLHILITLELIRPMHYDHYTDEYTPLEEHQSIALYYEIHQTINLYDYSKSPPVVEHVFHSESLSVENYWKQLEYECLSCPPNEDEKYSFLFVKKNWKEVYSINAEQKSVLESYVDYKTKSTPLQNDFLCQSLSRKISLSITMIKYYYSKIEKRFSKSIGERVKPKKKPVEKVVEEEPEEKVKGRRLRMDWSAEDDENILISFVILSNFSIAGKFPLAYLPQLFPSNSEITKDRLRRRIIILKRKYSNIQKIAFYRSQWPKYQAMFEQTQVIDFPYLSNNLIKLLQGFKSYIKEFQMPTDHDLSLPQDIETFEQNYQINEDTTNFMSIENGDPIHVQLESRRYLTSKTQFLYSISFTHEVEPQSDYQEYEMTEQDLHMHLLASIIKMISITPSSLYRPEIAWLTLKKFDEEDIKKTTNQLVEKYVLIRKSYGKGKQFSPSDKFVELLCGILPPKLFGQSASYLKSLEKNLAENGKTALPVRKEPGVMAVLLELFLQENLEFVVKIPEVQIDDPNLVSNIKIQIVQSSRSSSKRKEIESDDEIEPSKSADRSVNVSQPQLECDRVLDELDKAGILGLTFKRLQEKTKLKDLDRILHVLENDKVLKVGFDFTVYIHEKYKHSWLIEIEKPVELADVDTELSKTFTTPKLWYTLTGEIIPNVYKACCELVLGVLVESPGLILCDLQKRVEIVLSKFELSQILEELEKRQAIKARKVTVLKESENVLDGLFSDEEYEVVTAYYPGNRWYAKAVA</sequence>
<dbReference type="Pfam" id="PF24101">
    <property type="entry name" value="WHD_GTF3C1"/>
    <property type="match status" value="1"/>
</dbReference>
<evidence type="ECO:0000259" key="11">
    <source>
        <dbReference type="Pfam" id="PF24658"/>
    </source>
</evidence>
<dbReference type="InterPro" id="IPR007309">
    <property type="entry name" value="TFIIIC_Bblock-bd"/>
</dbReference>
<feature type="region of interest" description="Disordered" evidence="7">
    <location>
        <begin position="1079"/>
        <end position="1102"/>
    </location>
</feature>
<evidence type="ECO:0000256" key="7">
    <source>
        <dbReference type="SAM" id="MobiDB-lite"/>
    </source>
</evidence>
<evidence type="ECO:0000259" key="10">
    <source>
        <dbReference type="Pfam" id="PF24101"/>
    </source>
</evidence>
<evidence type="ECO:0008006" key="14">
    <source>
        <dbReference type="Google" id="ProtNLM"/>
    </source>
</evidence>
<protein>
    <recommendedName>
        <fullName evidence="14">B-block binding subunit of TFIIIC domain-containing protein</fullName>
    </recommendedName>
</protein>
<dbReference type="GO" id="GO:0005634">
    <property type="term" value="C:nucleus"/>
    <property type="evidence" value="ECO:0007669"/>
    <property type="project" value="UniProtKB-SubCell"/>
</dbReference>
<keyword evidence="5" id="KW-0539">Nucleus</keyword>
<evidence type="ECO:0000256" key="2">
    <source>
        <dbReference type="ARBA" id="ARBA00022553"/>
    </source>
</evidence>
<evidence type="ECO:0000259" key="8">
    <source>
        <dbReference type="Pfam" id="PF04182"/>
    </source>
</evidence>
<evidence type="ECO:0000256" key="1">
    <source>
        <dbReference type="ARBA" id="ARBA00004123"/>
    </source>
</evidence>
<name>A0AAD5Y5P5_9FUNG</name>
<organism evidence="12 13">
    <name type="scientific">Boothiomyces macroporosus</name>
    <dbReference type="NCBI Taxonomy" id="261099"/>
    <lineage>
        <taxon>Eukaryota</taxon>
        <taxon>Fungi</taxon>
        <taxon>Fungi incertae sedis</taxon>
        <taxon>Chytridiomycota</taxon>
        <taxon>Chytridiomycota incertae sedis</taxon>
        <taxon>Chytridiomycetes</taxon>
        <taxon>Rhizophydiales</taxon>
        <taxon>Terramycetaceae</taxon>
        <taxon>Boothiomyces</taxon>
    </lineage>
</organism>
<evidence type="ECO:0000256" key="6">
    <source>
        <dbReference type="SAM" id="Coils"/>
    </source>
</evidence>
<dbReference type="Proteomes" id="UP001210925">
    <property type="component" value="Unassembled WGS sequence"/>
</dbReference>
<feature type="domain" description="DUF7647" evidence="11">
    <location>
        <begin position="490"/>
        <end position="625"/>
    </location>
</feature>
<proteinExistence type="predicted"/>
<evidence type="ECO:0000256" key="4">
    <source>
        <dbReference type="ARBA" id="ARBA00023163"/>
    </source>
</evidence>
<dbReference type="SUPFAM" id="SSF46785">
    <property type="entry name" value="Winged helix' DNA-binding domain"/>
    <property type="match status" value="1"/>
</dbReference>
<evidence type="ECO:0000256" key="3">
    <source>
        <dbReference type="ARBA" id="ARBA00023125"/>
    </source>
</evidence>
<evidence type="ECO:0000256" key="5">
    <source>
        <dbReference type="ARBA" id="ARBA00023242"/>
    </source>
</evidence>
<dbReference type="Pfam" id="PF20222">
    <property type="entry name" value="DUF6581"/>
    <property type="match status" value="1"/>
</dbReference>
<dbReference type="Pfam" id="PF24658">
    <property type="entry name" value="DUF7647"/>
    <property type="match status" value="1"/>
</dbReference>
<dbReference type="PANTHER" id="PTHR15180">
    <property type="entry name" value="GENERAL TRANSCRIPTION FACTOR 3C POLYPEPTIDE 1"/>
    <property type="match status" value="1"/>
</dbReference>
<keyword evidence="6" id="KW-0175">Coiled coil</keyword>
<dbReference type="GO" id="GO:0042791">
    <property type="term" value="P:5S class rRNA transcription by RNA polymerase III"/>
    <property type="evidence" value="ECO:0007669"/>
    <property type="project" value="TreeGrafter"/>
</dbReference>
<keyword evidence="13" id="KW-1185">Reference proteome</keyword>
<comment type="caution">
    <text evidence="12">The sequence shown here is derived from an EMBL/GenBank/DDBJ whole genome shotgun (WGS) entry which is preliminary data.</text>
</comment>
<evidence type="ECO:0000313" key="12">
    <source>
        <dbReference type="EMBL" id="KAJ3260854.1"/>
    </source>
</evidence>
<reference evidence="12" key="1">
    <citation type="submission" date="2020-05" db="EMBL/GenBank/DDBJ databases">
        <title>Phylogenomic resolution of chytrid fungi.</title>
        <authorList>
            <person name="Stajich J.E."/>
            <person name="Amses K."/>
            <person name="Simmons R."/>
            <person name="Seto K."/>
            <person name="Myers J."/>
            <person name="Bonds A."/>
            <person name="Quandt C.A."/>
            <person name="Barry K."/>
            <person name="Liu P."/>
            <person name="Grigoriev I."/>
            <person name="Longcore J.E."/>
            <person name="James T.Y."/>
        </authorList>
    </citation>
    <scope>NUCLEOTIDE SEQUENCE</scope>
    <source>
        <strain evidence="12">PLAUS21</strain>
    </source>
</reference>
<keyword evidence="2" id="KW-0597">Phosphoprotein</keyword>
<evidence type="ECO:0000259" key="9">
    <source>
        <dbReference type="Pfam" id="PF20222"/>
    </source>
</evidence>
<keyword evidence="4" id="KW-0804">Transcription</keyword>